<dbReference type="InterPro" id="IPR033113">
    <property type="entry name" value="PLA2_histidine"/>
</dbReference>
<comment type="subunit">
    <text evidence="11">Interacts with OTOL1.</text>
</comment>
<dbReference type="GO" id="GO:0050482">
    <property type="term" value="P:arachidonate secretion"/>
    <property type="evidence" value="ECO:0007669"/>
    <property type="project" value="InterPro"/>
</dbReference>
<dbReference type="GO" id="GO:0005576">
    <property type="term" value="C:extracellular region"/>
    <property type="evidence" value="ECO:0007669"/>
    <property type="project" value="UniProtKB-SubCell"/>
</dbReference>
<feature type="disulfide bond" evidence="15">
    <location>
        <begin position="416"/>
        <end position="457"/>
    </location>
</feature>
<keyword evidence="9" id="KW-0325">Glycoprotein</keyword>
<evidence type="ECO:0000256" key="6">
    <source>
        <dbReference type="ARBA" id="ARBA00022737"/>
    </source>
</evidence>
<evidence type="ECO:0000256" key="14">
    <source>
        <dbReference type="PIRSR" id="PIRSR601211-2"/>
    </source>
</evidence>
<reference evidence="21" key="2">
    <citation type="submission" date="2025-09" db="UniProtKB">
        <authorList>
            <consortium name="Ensembl"/>
        </authorList>
    </citation>
    <scope>IDENTIFICATION</scope>
</reference>
<dbReference type="SMART" id="SM00085">
    <property type="entry name" value="PA2c"/>
    <property type="match status" value="2"/>
</dbReference>
<evidence type="ECO:0000256" key="19">
    <source>
        <dbReference type="SAM" id="Phobius"/>
    </source>
</evidence>
<dbReference type="InterPro" id="IPR016090">
    <property type="entry name" value="PLA2-like_dom"/>
</dbReference>
<feature type="active site" evidence="13">
    <location>
        <position position="413"/>
    </location>
</feature>
<feature type="disulfide bond" evidence="15">
    <location>
        <begin position="409"/>
        <end position="464"/>
    </location>
</feature>
<feature type="disulfide bond" evidence="15">
    <location>
        <begin position="444"/>
        <end position="455"/>
    </location>
</feature>
<dbReference type="InterPro" id="IPR041798">
    <property type="entry name" value="Otoconin-90"/>
</dbReference>
<keyword evidence="3 17" id="KW-0964">Secreted</keyword>
<dbReference type="GO" id="GO:0047498">
    <property type="term" value="F:calcium-dependent phospholipase A2 activity"/>
    <property type="evidence" value="ECO:0007669"/>
    <property type="project" value="TreeGrafter"/>
</dbReference>
<feature type="region of interest" description="Disordered" evidence="18">
    <location>
        <begin position="309"/>
        <end position="328"/>
    </location>
</feature>
<dbReference type="InterPro" id="IPR001211">
    <property type="entry name" value="PLA2"/>
</dbReference>
<evidence type="ECO:0000256" key="13">
    <source>
        <dbReference type="PIRSR" id="PIRSR601211-1"/>
    </source>
</evidence>
<feature type="compositionally biased region" description="Low complexity" evidence="18">
    <location>
        <begin position="498"/>
        <end position="511"/>
    </location>
</feature>
<evidence type="ECO:0000259" key="20">
    <source>
        <dbReference type="SMART" id="SM00085"/>
    </source>
</evidence>
<evidence type="ECO:0000256" key="4">
    <source>
        <dbReference type="ARBA" id="ARBA00022723"/>
    </source>
</evidence>
<keyword evidence="19" id="KW-1133">Transmembrane helix</keyword>
<feature type="region of interest" description="Disordered" evidence="18">
    <location>
        <begin position="496"/>
        <end position="546"/>
    </location>
</feature>
<dbReference type="Gene3D" id="1.20.90.10">
    <property type="entry name" value="Phospholipase A2 domain"/>
    <property type="match status" value="2"/>
</dbReference>
<protein>
    <recommendedName>
        <fullName evidence="12">Otoconin-90</fullName>
    </recommendedName>
</protein>
<reference evidence="21" key="1">
    <citation type="submission" date="2025-08" db="UniProtKB">
        <authorList>
            <consortium name="Ensembl"/>
        </authorList>
    </citation>
    <scope>IDENTIFICATION</scope>
</reference>
<dbReference type="SUPFAM" id="SSF48619">
    <property type="entry name" value="Phospholipase A2, PLA2"/>
    <property type="match status" value="2"/>
</dbReference>
<comment type="subcellular location">
    <subcellularLocation>
        <location evidence="1 17">Secreted</location>
    </subcellularLocation>
</comment>
<feature type="binding site" evidence="14">
    <location>
        <position position="393"/>
    </location>
    <ligand>
        <name>Ca(2+)</name>
        <dbReference type="ChEBI" id="CHEBI:29108"/>
    </ligand>
</feature>
<dbReference type="GO" id="GO:0031012">
    <property type="term" value="C:extracellular matrix"/>
    <property type="evidence" value="ECO:0007669"/>
    <property type="project" value="TreeGrafter"/>
</dbReference>
<evidence type="ECO:0000256" key="11">
    <source>
        <dbReference type="ARBA" id="ARBA00062863"/>
    </source>
</evidence>
<comment type="cofactor">
    <cofactor evidence="14">
        <name>Ca(2+)</name>
        <dbReference type="ChEBI" id="CHEBI:29108"/>
    </cofactor>
    <text evidence="14">Binds 1 Ca(2+) ion per subunit.</text>
</comment>
<evidence type="ECO:0000256" key="3">
    <source>
        <dbReference type="ARBA" id="ARBA00022525"/>
    </source>
</evidence>
<organism evidence="21 22">
    <name type="scientific">Accipiter nisus</name>
    <name type="common">Eurasian sparrowhawk</name>
    <dbReference type="NCBI Taxonomy" id="211598"/>
    <lineage>
        <taxon>Eukaryota</taxon>
        <taxon>Metazoa</taxon>
        <taxon>Chordata</taxon>
        <taxon>Craniata</taxon>
        <taxon>Vertebrata</taxon>
        <taxon>Euteleostomi</taxon>
        <taxon>Archelosauria</taxon>
        <taxon>Archosauria</taxon>
        <taxon>Dinosauria</taxon>
        <taxon>Saurischia</taxon>
        <taxon>Theropoda</taxon>
        <taxon>Coelurosauria</taxon>
        <taxon>Aves</taxon>
        <taxon>Neognathae</taxon>
        <taxon>Neoaves</taxon>
        <taxon>Telluraves</taxon>
        <taxon>Accipitrimorphae</taxon>
        <taxon>Accipitriformes</taxon>
        <taxon>Accipitridae</taxon>
        <taxon>Accipitrinae</taxon>
        <taxon>Accipiter</taxon>
    </lineage>
</organism>
<feature type="binding site" evidence="14">
    <location>
        <position position="395"/>
    </location>
    <ligand>
        <name>Ca(2+)</name>
        <dbReference type="ChEBI" id="CHEBI:29108"/>
    </ligand>
</feature>
<evidence type="ECO:0000256" key="18">
    <source>
        <dbReference type="SAM" id="MobiDB-lite"/>
    </source>
</evidence>
<dbReference type="Pfam" id="PF00068">
    <property type="entry name" value="Phospholip_A2_1"/>
    <property type="match status" value="2"/>
</dbReference>
<dbReference type="GO" id="GO:0006644">
    <property type="term" value="P:phospholipid metabolic process"/>
    <property type="evidence" value="ECO:0007669"/>
    <property type="project" value="InterPro"/>
</dbReference>
<evidence type="ECO:0000313" key="22">
    <source>
        <dbReference type="Proteomes" id="UP000694541"/>
    </source>
</evidence>
<comment type="similarity">
    <text evidence="2 16">Belongs to the phospholipase A2 family.</text>
</comment>
<dbReference type="PROSITE" id="PS00118">
    <property type="entry name" value="PA2_HIS"/>
    <property type="match status" value="2"/>
</dbReference>
<dbReference type="InterPro" id="IPR033112">
    <property type="entry name" value="PLA2_Asp_AS"/>
</dbReference>
<proteinExistence type="inferred from homology"/>
<dbReference type="GO" id="GO:0016042">
    <property type="term" value="P:lipid catabolic process"/>
    <property type="evidence" value="ECO:0007669"/>
    <property type="project" value="InterPro"/>
</dbReference>
<keyword evidence="8 15" id="KW-1015">Disulfide bond</keyword>
<dbReference type="PRINTS" id="PR00389">
    <property type="entry name" value="PHPHLIPASEA2"/>
</dbReference>
<evidence type="ECO:0000256" key="12">
    <source>
        <dbReference type="ARBA" id="ARBA00072093"/>
    </source>
</evidence>
<evidence type="ECO:0000256" key="10">
    <source>
        <dbReference type="ARBA" id="ARBA00059270"/>
    </source>
</evidence>
<dbReference type="GO" id="GO:0005509">
    <property type="term" value="F:calcium ion binding"/>
    <property type="evidence" value="ECO:0007669"/>
    <property type="project" value="InterPro"/>
</dbReference>
<evidence type="ECO:0000256" key="9">
    <source>
        <dbReference type="ARBA" id="ARBA00023180"/>
    </source>
</evidence>
<dbReference type="CDD" id="cd04707">
    <property type="entry name" value="otoconin_90"/>
    <property type="match status" value="2"/>
</dbReference>
<evidence type="ECO:0000256" key="17">
    <source>
        <dbReference type="RuleBase" id="RU361236"/>
    </source>
</evidence>
<dbReference type="Proteomes" id="UP000694541">
    <property type="component" value="Unplaced"/>
</dbReference>
<dbReference type="GO" id="GO:0005543">
    <property type="term" value="F:phospholipid binding"/>
    <property type="evidence" value="ECO:0007669"/>
    <property type="project" value="TreeGrafter"/>
</dbReference>
<feature type="disulfide bond" evidence="15">
    <location>
        <begin position="425"/>
        <end position="450"/>
    </location>
</feature>
<dbReference type="AlphaFoldDB" id="A0A8B9MHI7"/>
<keyword evidence="6" id="KW-0677">Repeat</keyword>
<dbReference type="PANTHER" id="PTHR11716">
    <property type="entry name" value="PHOSPHOLIPASE A2 FAMILY MEMBER"/>
    <property type="match status" value="1"/>
</dbReference>
<sequence length="546" mass="60873">MPQGIPVCCVTFSCLRIKQKMIVILLLSMSMVLYSGAQELESPGFLPELLDTPERILNNATFFNGVFQNVESVALFFDCLGSRFTWLQSIFTNFPALLNFVNKMRCVTGFCPRDFEDYGCSCRFEMEGLPVDEADECCFQHRKCYEEAMEMECTWDPSKISTDVSCSTENLTCESGDPCEQFLCNCDKEAIECFVNAHINSSLNGLDVSFCPSLVTETTSKRVMTTLHTEEFLHRGTDKTQAATASTEEVIFFEPSKMVLGTSKAREEDGFREAVVPVEEITTSPASFPGDINSMQVKIVPTEKIPAGISARTKEKETSPARGGQSTASSGIALELVLSDRGPNEPAGKVCERLTFLQERENGRVKRELPQLGEMLFCLTERCPEEFESYGCYCGQEGRGYPTDALDRCCFSHHCCMEQVKKLGCHVERSSRSEVLCFDHKPKCIGWSMCEKLLCACDKTAAECMASAFFNESLKLPERQECQEEKILCQRDPYERPSIGTEIGTGISSSEESSEEGGPLWSILRRAKRETPHPVGDSRTGQGEGR</sequence>
<keyword evidence="19" id="KW-0812">Transmembrane</keyword>
<feature type="disulfide bond" evidence="15">
    <location>
        <begin position="394"/>
        <end position="410"/>
    </location>
</feature>
<feature type="domain" description="Phospholipase A2-like central" evidence="20">
    <location>
        <begin position="368"/>
        <end position="483"/>
    </location>
</feature>
<feature type="domain" description="Phospholipase A2-like central" evidence="20">
    <location>
        <begin position="96"/>
        <end position="212"/>
    </location>
</feature>
<evidence type="ECO:0000256" key="1">
    <source>
        <dbReference type="ARBA" id="ARBA00004613"/>
    </source>
</evidence>
<dbReference type="PROSITE" id="PS00119">
    <property type="entry name" value="PA2_ASP"/>
    <property type="match status" value="2"/>
</dbReference>
<keyword evidence="4 14" id="KW-0479">Metal-binding</keyword>
<evidence type="ECO:0000256" key="8">
    <source>
        <dbReference type="ARBA" id="ARBA00023157"/>
    </source>
</evidence>
<keyword evidence="7 14" id="KW-0106">Calcium</keyword>
<comment type="function">
    <text evidence="10">Major protein of the otoconia, a calcium carbonate structure in the saccule and utricle of the ear. Together with OTOL1, acts as a scaffold for otoconia biomineralization: sequesters calcium and forms interconnecting fibrils between otoconia that are incorporated into the calcium crystal structure. Together with OTOL1, modulates calcite crystal morphology and growth kinetics. It is unlikely that this protein has phospholipase A2 activity.</text>
</comment>
<keyword evidence="22" id="KW-1185">Reference proteome</keyword>
<evidence type="ECO:0000256" key="7">
    <source>
        <dbReference type="ARBA" id="ARBA00022837"/>
    </source>
</evidence>
<dbReference type="PANTHER" id="PTHR11716:SF1">
    <property type="entry name" value="OTOCONIN-90"/>
    <property type="match status" value="1"/>
</dbReference>
<keyword evidence="5" id="KW-0732">Signal</keyword>
<feature type="active site" evidence="13">
    <location>
        <position position="458"/>
    </location>
</feature>
<dbReference type="Ensembl" id="ENSANIT00000005547.1">
    <property type="protein sequence ID" value="ENSANIP00000005370.1"/>
    <property type="gene ID" value="ENSANIG00000003704.1"/>
</dbReference>
<dbReference type="FunFam" id="1.20.90.10:FF:000009">
    <property type="entry name" value="Otoconin-90"/>
    <property type="match status" value="1"/>
</dbReference>
<dbReference type="InterPro" id="IPR036444">
    <property type="entry name" value="PLipase_A2_dom_sf"/>
</dbReference>
<evidence type="ECO:0000256" key="15">
    <source>
        <dbReference type="PIRSR" id="PIRSR601211-3"/>
    </source>
</evidence>
<name>A0A8B9MHI7_9AVES</name>
<keyword evidence="19" id="KW-0472">Membrane</keyword>
<evidence type="ECO:0000256" key="16">
    <source>
        <dbReference type="RuleBase" id="RU003654"/>
    </source>
</evidence>
<accession>A0A8B9MHI7</accession>
<dbReference type="FunFam" id="1.20.90.10:FF:000006">
    <property type="entry name" value="Otoconin-90"/>
    <property type="match status" value="1"/>
</dbReference>
<feature type="transmembrane region" description="Helical" evidence="19">
    <location>
        <begin position="21"/>
        <end position="37"/>
    </location>
</feature>
<evidence type="ECO:0000256" key="5">
    <source>
        <dbReference type="ARBA" id="ARBA00022729"/>
    </source>
</evidence>
<evidence type="ECO:0000313" key="21">
    <source>
        <dbReference type="Ensembl" id="ENSANIP00000005370.1"/>
    </source>
</evidence>
<evidence type="ECO:0000256" key="2">
    <source>
        <dbReference type="ARBA" id="ARBA00007056"/>
    </source>
</evidence>